<feature type="domain" description="Amidase" evidence="1">
    <location>
        <begin position="25"/>
        <end position="443"/>
    </location>
</feature>
<evidence type="ECO:0000259" key="1">
    <source>
        <dbReference type="Pfam" id="PF01425"/>
    </source>
</evidence>
<proteinExistence type="predicted"/>
<dbReference type="InterPro" id="IPR036928">
    <property type="entry name" value="AS_sf"/>
</dbReference>
<dbReference type="AlphaFoldDB" id="A0A7Y0DXX6"/>
<dbReference type="PANTHER" id="PTHR11895">
    <property type="entry name" value="TRANSAMIDASE"/>
    <property type="match status" value="1"/>
</dbReference>
<dbReference type="GO" id="GO:0003824">
    <property type="term" value="F:catalytic activity"/>
    <property type="evidence" value="ECO:0007669"/>
    <property type="project" value="InterPro"/>
</dbReference>
<dbReference type="InterPro" id="IPR023631">
    <property type="entry name" value="Amidase_dom"/>
</dbReference>
<protein>
    <submittedName>
        <fullName evidence="2">Amidase</fullName>
    </submittedName>
</protein>
<dbReference type="InterPro" id="IPR000120">
    <property type="entry name" value="Amidase"/>
</dbReference>
<gene>
    <name evidence="2" type="ORF">HH303_03365</name>
</gene>
<name>A0A7Y0DXX6_9PROT</name>
<dbReference type="RefSeq" id="WP_169623775.1">
    <property type="nucleotide sequence ID" value="NZ_JABBNT010000001.1"/>
</dbReference>
<dbReference type="SUPFAM" id="SSF75304">
    <property type="entry name" value="Amidase signature (AS) enzymes"/>
    <property type="match status" value="1"/>
</dbReference>
<sequence>MQEITRLSAGQLADGMRRGTFRCVEVMRAFLDRIETHNARVNAIVQLDPQGAMASAEKADRDREAGLPLGPLFGVPYAVKDGFDAAGFATTYGAAALRNNRVDTDHCHVARMKSAGAIVIGKTNMPEFAFGEDTDNALWGRTRNPYCLDRSPGSSSGGAGAALALDLVPLADGSDLGGSLRIPAAWCNTVGIRPSVGVIPAAPCKAPYDRLHVIGPMARRVDDIRLALSVMAGTDPRSPFVSPVARDAFDTPLTGDLSGLRIAFSVGKSAFDIDPAVTAALAPCAEVLEQAGATVEGADPNVAFVARSQSVFRAVCAADHAGWAADEYGLRLGHTILDLVGQSRRLSGLQIERAKAAQTKGWARLQAFFENFDLIVWPTTSGPPFFAKDAVEDGYDWGTLLVSPALDLPSVSVPGGMMPSGPSGGLPVGLQIIGPPGADRMVLEAAEAIERGLAVWEKNPPRTDLELV</sequence>
<evidence type="ECO:0000313" key="2">
    <source>
        <dbReference type="EMBL" id="NMM43503.1"/>
    </source>
</evidence>
<organism evidence="2 3">
    <name type="scientific">Pacificispira spongiicola</name>
    <dbReference type="NCBI Taxonomy" id="2729598"/>
    <lineage>
        <taxon>Bacteria</taxon>
        <taxon>Pseudomonadati</taxon>
        <taxon>Pseudomonadota</taxon>
        <taxon>Alphaproteobacteria</taxon>
        <taxon>Rhodospirillales</taxon>
        <taxon>Rhodospirillaceae</taxon>
        <taxon>Pacificispira</taxon>
    </lineage>
</organism>
<dbReference type="Pfam" id="PF01425">
    <property type="entry name" value="Amidase"/>
    <property type="match status" value="1"/>
</dbReference>
<evidence type="ECO:0000313" key="3">
    <source>
        <dbReference type="Proteomes" id="UP000539372"/>
    </source>
</evidence>
<dbReference type="EMBL" id="JABBNT010000001">
    <property type="protein sequence ID" value="NMM43503.1"/>
    <property type="molecule type" value="Genomic_DNA"/>
</dbReference>
<dbReference type="Proteomes" id="UP000539372">
    <property type="component" value="Unassembled WGS sequence"/>
</dbReference>
<accession>A0A7Y0DXX6</accession>
<reference evidence="2 3" key="1">
    <citation type="submission" date="2020-04" db="EMBL/GenBank/DDBJ databases">
        <title>Rhodospirillaceae bacterium KN72 isolated from deep sea.</title>
        <authorList>
            <person name="Zhang D.-C."/>
        </authorList>
    </citation>
    <scope>NUCLEOTIDE SEQUENCE [LARGE SCALE GENOMIC DNA]</scope>
    <source>
        <strain evidence="2 3">KN72</strain>
    </source>
</reference>
<dbReference type="Gene3D" id="3.90.1300.10">
    <property type="entry name" value="Amidase signature (AS) domain"/>
    <property type="match status" value="1"/>
</dbReference>
<dbReference type="PANTHER" id="PTHR11895:SF76">
    <property type="entry name" value="INDOLEACETAMIDE HYDROLASE"/>
    <property type="match status" value="1"/>
</dbReference>
<comment type="caution">
    <text evidence="2">The sequence shown here is derived from an EMBL/GenBank/DDBJ whole genome shotgun (WGS) entry which is preliminary data.</text>
</comment>
<keyword evidence="3" id="KW-1185">Reference proteome</keyword>